<dbReference type="Pfam" id="PF22396">
    <property type="entry name" value="DUF6976"/>
    <property type="match status" value="1"/>
</dbReference>
<dbReference type="AlphaFoldDB" id="A0A1Y5S6G0"/>
<accession>A0A1Y5S6G0</accession>
<gene>
    <name evidence="1" type="ORF">AQS8620_01136</name>
</gene>
<organism evidence="1 2">
    <name type="scientific">Aquimixticola soesokkakensis</name>
    <dbReference type="NCBI Taxonomy" id="1519096"/>
    <lineage>
        <taxon>Bacteria</taxon>
        <taxon>Pseudomonadati</taxon>
        <taxon>Pseudomonadota</taxon>
        <taxon>Alphaproteobacteria</taxon>
        <taxon>Rhodobacterales</taxon>
        <taxon>Paracoccaceae</taxon>
        <taxon>Aquimixticola</taxon>
    </lineage>
</organism>
<dbReference type="Proteomes" id="UP000193862">
    <property type="component" value="Unassembled WGS sequence"/>
</dbReference>
<proteinExistence type="predicted"/>
<sequence length="331" mass="35469">MKNSLMSVAQVTDLIQSGAVLLLAGSRAALSQLPKGQWIGGTTVYFVTQEGGCVDHDNIFVTQIEDATAARAVLYAGEDLRNLTMNRFDNGLSMILIPAFSQAHFDFALHASSYAGVFDQPLMGWITGKHIDGPETEKPLVYDGATGTAHSEGAVVLHVELGQDQYADLDILNLFEQDEDADVLVFHDDGFSATRALVNGRDVDFAAYVEEQGIDIQLPLVANYAGAMINVSFQSVDTSGVSFYAPVVAGVEYRLARSPGAYAEAFAKRASGDGANELSCNCILNFLYGELEGKKTGTFTGPATFGEIAYILLNQTMVRLSLQAQEQAAVA</sequence>
<dbReference type="InterPro" id="IPR054249">
    <property type="entry name" value="DUF6976"/>
</dbReference>
<protein>
    <submittedName>
        <fullName evidence="1">Uncharacterized protein</fullName>
    </submittedName>
</protein>
<dbReference type="RefSeq" id="WP_085835860.1">
    <property type="nucleotide sequence ID" value="NZ_FWFS01000003.1"/>
</dbReference>
<evidence type="ECO:0000313" key="1">
    <source>
        <dbReference type="EMBL" id="SLN33347.1"/>
    </source>
</evidence>
<keyword evidence="2" id="KW-1185">Reference proteome</keyword>
<dbReference type="EMBL" id="FWFS01000003">
    <property type="protein sequence ID" value="SLN33347.1"/>
    <property type="molecule type" value="Genomic_DNA"/>
</dbReference>
<reference evidence="1 2" key="1">
    <citation type="submission" date="2017-03" db="EMBL/GenBank/DDBJ databases">
        <authorList>
            <person name="Afonso C.L."/>
            <person name="Miller P.J."/>
            <person name="Scott M.A."/>
            <person name="Spackman E."/>
            <person name="Goraichik I."/>
            <person name="Dimitrov K.M."/>
            <person name="Suarez D.L."/>
            <person name="Swayne D.E."/>
        </authorList>
    </citation>
    <scope>NUCLEOTIDE SEQUENCE [LARGE SCALE GENOMIC DNA]</scope>
    <source>
        <strain evidence="1 2">CECT 8620</strain>
    </source>
</reference>
<dbReference type="OrthoDB" id="5622143at2"/>
<evidence type="ECO:0000313" key="2">
    <source>
        <dbReference type="Proteomes" id="UP000193862"/>
    </source>
</evidence>
<name>A0A1Y5S6G0_9RHOB</name>